<comment type="caution">
    <text evidence="3">The sequence shown here is derived from an EMBL/GenBank/DDBJ whole genome shotgun (WGS) entry which is preliminary data.</text>
</comment>
<dbReference type="GO" id="GO:0006508">
    <property type="term" value="P:proteolysis"/>
    <property type="evidence" value="ECO:0007669"/>
    <property type="project" value="TreeGrafter"/>
</dbReference>
<name>A0A2K3MIC1_TRIPR</name>
<evidence type="ECO:0000256" key="2">
    <source>
        <dbReference type="SAM" id="MobiDB-lite"/>
    </source>
</evidence>
<dbReference type="InterPro" id="IPR050452">
    <property type="entry name" value="Metacaspase"/>
</dbReference>
<evidence type="ECO:0000313" key="4">
    <source>
        <dbReference type="Proteomes" id="UP000236291"/>
    </source>
</evidence>
<dbReference type="Gene3D" id="3.40.50.12660">
    <property type="match status" value="1"/>
</dbReference>
<proteinExistence type="inferred from homology"/>
<sequence>VFNVMVRRALLVGITYKDDEKPLKASANNTILVKHILSTRFRFRSKNVKVMIDQPSKKSTRTKRYLKIRNPLNSAVIIENLQQMIRNAKSGDQLVFMISGHSLVDDNNGSVLGFLTGPDKDGSGSYLSTDQLQTMLSLIPPDTKQISVSDDNLGIIFASAENACYSAYYRKWRCHVSDFVLALITAIEEDKNVGNMELIQKIDEFLKNRYEKDQKSEEEEEEEEVVDEGVQQPSLYC</sequence>
<dbReference type="GO" id="GO:0005737">
    <property type="term" value="C:cytoplasm"/>
    <property type="evidence" value="ECO:0007669"/>
    <property type="project" value="TreeGrafter"/>
</dbReference>
<dbReference type="EMBL" id="ASHM01063074">
    <property type="protein sequence ID" value="PNX90514.1"/>
    <property type="molecule type" value="Genomic_DNA"/>
</dbReference>
<dbReference type="PANTHER" id="PTHR48104:SF30">
    <property type="entry name" value="METACASPASE-1"/>
    <property type="match status" value="1"/>
</dbReference>
<comment type="similarity">
    <text evidence="1">Belongs to the peptidase C14B family.</text>
</comment>
<feature type="non-terminal residue" evidence="3">
    <location>
        <position position="1"/>
    </location>
</feature>
<protein>
    <submittedName>
        <fullName evidence="3">Uncharacterized protein</fullName>
    </submittedName>
</protein>
<reference evidence="3 4" key="1">
    <citation type="journal article" date="2014" name="Am. J. Bot.">
        <title>Genome assembly and annotation for red clover (Trifolium pratense; Fabaceae).</title>
        <authorList>
            <person name="Istvanek J."/>
            <person name="Jaros M."/>
            <person name="Krenek A."/>
            <person name="Repkova J."/>
        </authorList>
    </citation>
    <scope>NUCLEOTIDE SEQUENCE [LARGE SCALE GENOMIC DNA]</scope>
    <source>
        <strain evidence="4">cv. Tatra</strain>
        <tissue evidence="3">Young leaves</tissue>
    </source>
</reference>
<dbReference type="Proteomes" id="UP000236291">
    <property type="component" value="Unassembled WGS sequence"/>
</dbReference>
<reference evidence="3 4" key="2">
    <citation type="journal article" date="2017" name="Front. Plant Sci.">
        <title>Gene Classification and Mining of Molecular Markers Useful in Red Clover (Trifolium pratense) Breeding.</title>
        <authorList>
            <person name="Istvanek J."/>
            <person name="Dluhosova J."/>
            <person name="Dluhos P."/>
            <person name="Patkova L."/>
            <person name="Nedelnik J."/>
            <person name="Repkova J."/>
        </authorList>
    </citation>
    <scope>NUCLEOTIDE SEQUENCE [LARGE SCALE GENOMIC DNA]</scope>
    <source>
        <strain evidence="4">cv. Tatra</strain>
        <tissue evidence="3">Young leaves</tissue>
    </source>
</reference>
<dbReference type="AlphaFoldDB" id="A0A2K3MIC1"/>
<evidence type="ECO:0000313" key="3">
    <source>
        <dbReference type="EMBL" id="PNX90514.1"/>
    </source>
</evidence>
<gene>
    <name evidence="3" type="ORF">L195_g046638</name>
</gene>
<dbReference type="GO" id="GO:0004197">
    <property type="term" value="F:cysteine-type endopeptidase activity"/>
    <property type="evidence" value="ECO:0007669"/>
    <property type="project" value="TreeGrafter"/>
</dbReference>
<feature type="compositionally biased region" description="Acidic residues" evidence="2">
    <location>
        <begin position="216"/>
        <end position="227"/>
    </location>
</feature>
<dbReference type="PANTHER" id="PTHR48104">
    <property type="entry name" value="METACASPASE-4"/>
    <property type="match status" value="1"/>
</dbReference>
<organism evidence="3 4">
    <name type="scientific">Trifolium pratense</name>
    <name type="common">Red clover</name>
    <dbReference type="NCBI Taxonomy" id="57577"/>
    <lineage>
        <taxon>Eukaryota</taxon>
        <taxon>Viridiplantae</taxon>
        <taxon>Streptophyta</taxon>
        <taxon>Embryophyta</taxon>
        <taxon>Tracheophyta</taxon>
        <taxon>Spermatophyta</taxon>
        <taxon>Magnoliopsida</taxon>
        <taxon>eudicotyledons</taxon>
        <taxon>Gunneridae</taxon>
        <taxon>Pentapetalae</taxon>
        <taxon>rosids</taxon>
        <taxon>fabids</taxon>
        <taxon>Fabales</taxon>
        <taxon>Fabaceae</taxon>
        <taxon>Papilionoideae</taxon>
        <taxon>50 kb inversion clade</taxon>
        <taxon>NPAAA clade</taxon>
        <taxon>Hologalegina</taxon>
        <taxon>IRL clade</taxon>
        <taxon>Trifolieae</taxon>
        <taxon>Trifolium</taxon>
    </lineage>
</organism>
<evidence type="ECO:0000256" key="1">
    <source>
        <dbReference type="ARBA" id="ARBA00009005"/>
    </source>
</evidence>
<feature type="region of interest" description="Disordered" evidence="2">
    <location>
        <begin position="211"/>
        <end position="237"/>
    </location>
</feature>
<accession>A0A2K3MIC1</accession>